<dbReference type="PANTHER" id="PTHR45033">
    <property type="match status" value="1"/>
</dbReference>
<dbReference type="InterPro" id="IPR011032">
    <property type="entry name" value="GroES-like_sf"/>
</dbReference>
<dbReference type="Proteomes" id="UP000184267">
    <property type="component" value="Unassembled WGS sequence"/>
</dbReference>
<accession>A0A1M2VGK7</accession>
<name>A0A1M2VGK7_TRAPU</name>
<dbReference type="PANTHER" id="PTHR45033:SF2">
    <property type="entry name" value="ZINC-TYPE ALCOHOL DEHYDROGENASE-LIKE PROTEIN C1773.06C"/>
    <property type="match status" value="1"/>
</dbReference>
<comment type="caution">
    <text evidence="2">The sequence shown here is derived from an EMBL/GenBank/DDBJ whole genome shotgun (WGS) entry which is preliminary data.</text>
</comment>
<dbReference type="CDD" id="cd08276">
    <property type="entry name" value="MDR7"/>
    <property type="match status" value="1"/>
</dbReference>
<dbReference type="OMA" id="RPATWFT"/>
<dbReference type="Gene3D" id="3.40.50.720">
    <property type="entry name" value="NAD(P)-binding Rossmann-like Domain"/>
    <property type="match status" value="1"/>
</dbReference>
<dbReference type="InterPro" id="IPR013149">
    <property type="entry name" value="ADH-like_C"/>
</dbReference>
<reference evidence="2 3" key="1">
    <citation type="submission" date="2016-10" db="EMBL/GenBank/DDBJ databases">
        <title>Genome sequence of the basidiomycete white-rot fungus Trametes pubescens.</title>
        <authorList>
            <person name="Makela M.R."/>
            <person name="Granchi Z."/>
            <person name="Peng M."/>
            <person name="De Vries R.P."/>
            <person name="Grigoriev I."/>
            <person name="Riley R."/>
            <person name="Hilden K."/>
        </authorList>
    </citation>
    <scope>NUCLEOTIDE SEQUENCE [LARGE SCALE GENOMIC DNA]</scope>
    <source>
        <strain evidence="2 3">FBCC735</strain>
    </source>
</reference>
<sequence length="346" mass="36832">MSVPQTTREYRLPKVDGFHNLTLIEAPIPKLKATEVLVKVHAVSLQYRDLIVAKGTYPLGQKENVVPGSDLAGEIIAVGEEVAHWAVGDRVSSNFATDHVFGDPTPENKTTGLGAPIDGVLTEYKVLPAHALVRIPEHLSYEEASTLPCAALTAYNALLGPNPLKGGDVVLVQGTGGVSIFGLQLAVASGATVIATSSSDKKLKIAKSLGAAHTINYKTTPNWDEEALKITNGRGVDHILEVGGPGTLMKSVNAVRYGGTISVIGFVAGQADVSSLPIQVLTKGAIVRGILIGSRTQFEDMNRLITAVKLKPVVDKVFAFEDLRKAYEYQDSQQHVGKVVVRVSKN</sequence>
<evidence type="ECO:0000313" key="2">
    <source>
        <dbReference type="EMBL" id="OJT06744.1"/>
    </source>
</evidence>
<dbReference type="SMART" id="SM00829">
    <property type="entry name" value="PKS_ER"/>
    <property type="match status" value="1"/>
</dbReference>
<feature type="domain" description="Enoyl reductase (ER)" evidence="1">
    <location>
        <begin position="17"/>
        <end position="341"/>
    </location>
</feature>
<dbReference type="GO" id="GO:0016491">
    <property type="term" value="F:oxidoreductase activity"/>
    <property type="evidence" value="ECO:0007669"/>
    <property type="project" value="InterPro"/>
</dbReference>
<dbReference type="SUPFAM" id="SSF50129">
    <property type="entry name" value="GroES-like"/>
    <property type="match status" value="1"/>
</dbReference>
<dbReference type="EMBL" id="MNAD01001267">
    <property type="protein sequence ID" value="OJT06744.1"/>
    <property type="molecule type" value="Genomic_DNA"/>
</dbReference>
<evidence type="ECO:0000313" key="3">
    <source>
        <dbReference type="Proteomes" id="UP000184267"/>
    </source>
</evidence>
<dbReference type="InterPro" id="IPR020843">
    <property type="entry name" value="ER"/>
</dbReference>
<protein>
    <submittedName>
        <fullName evidence="2">Zinc-type alcohol dehydrogenase-like protein</fullName>
    </submittedName>
</protein>
<gene>
    <name evidence="2" type="ORF">TRAPUB_2408</name>
</gene>
<dbReference type="InterPro" id="IPR013154">
    <property type="entry name" value="ADH-like_N"/>
</dbReference>
<evidence type="ECO:0000259" key="1">
    <source>
        <dbReference type="SMART" id="SM00829"/>
    </source>
</evidence>
<dbReference type="Pfam" id="PF08240">
    <property type="entry name" value="ADH_N"/>
    <property type="match status" value="1"/>
</dbReference>
<dbReference type="InterPro" id="IPR036291">
    <property type="entry name" value="NAD(P)-bd_dom_sf"/>
</dbReference>
<dbReference type="SUPFAM" id="SSF51735">
    <property type="entry name" value="NAD(P)-binding Rossmann-fold domains"/>
    <property type="match status" value="1"/>
</dbReference>
<dbReference type="OrthoDB" id="9930022at2759"/>
<dbReference type="InterPro" id="IPR052711">
    <property type="entry name" value="Zinc_ADH-like"/>
</dbReference>
<dbReference type="Gene3D" id="3.90.180.10">
    <property type="entry name" value="Medium-chain alcohol dehydrogenases, catalytic domain"/>
    <property type="match status" value="1"/>
</dbReference>
<keyword evidence="3" id="KW-1185">Reference proteome</keyword>
<organism evidence="2 3">
    <name type="scientific">Trametes pubescens</name>
    <name type="common">White-rot fungus</name>
    <dbReference type="NCBI Taxonomy" id="154538"/>
    <lineage>
        <taxon>Eukaryota</taxon>
        <taxon>Fungi</taxon>
        <taxon>Dikarya</taxon>
        <taxon>Basidiomycota</taxon>
        <taxon>Agaricomycotina</taxon>
        <taxon>Agaricomycetes</taxon>
        <taxon>Polyporales</taxon>
        <taxon>Polyporaceae</taxon>
        <taxon>Trametes</taxon>
    </lineage>
</organism>
<proteinExistence type="predicted"/>
<dbReference type="STRING" id="154538.A0A1M2VGK7"/>
<dbReference type="AlphaFoldDB" id="A0A1M2VGK7"/>
<dbReference type="Pfam" id="PF00107">
    <property type="entry name" value="ADH_zinc_N"/>
    <property type="match status" value="1"/>
</dbReference>